<dbReference type="GO" id="GO:0003700">
    <property type="term" value="F:DNA-binding transcription factor activity"/>
    <property type="evidence" value="ECO:0007669"/>
    <property type="project" value="InterPro"/>
</dbReference>
<dbReference type="CDD" id="cd07377">
    <property type="entry name" value="WHTH_GntR"/>
    <property type="match status" value="1"/>
</dbReference>
<evidence type="ECO:0000256" key="1">
    <source>
        <dbReference type="ARBA" id="ARBA00023015"/>
    </source>
</evidence>
<dbReference type="Pfam" id="PF07702">
    <property type="entry name" value="UTRA"/>
    <property type="match status" value="1"/>
</dbReference>
<dbReference type="Gene3D" id="1.10.10.10">
    <property type="entry name" value="Winged helix-like DNA-binding domain superfamily/Winged helix DNA-binding domain"/>
    <property type="match status" value="1"/>
</dbReference>
<dbReference type="GO" id="GO:0045892">
    <property type="term" value="P:negative regulation of DNA-templated transcription"/>
    <property type="evidence" value="ECO:0007669"/>
    <property type="project" value="TreeGrafter"/>
</dbReference>
<evidence type="ECO:0000313" key="6">
    <source>
        <dbReference type="Proteomes" id="UP000469292"/>
    </source>
</evidence>
<keyword evidence="3" id="KW-0804">Transcription</keyword>
<name>A0A6I5NHI4_9BIFI</name>
<dbReference type="SUPFAM" id="SSF46785">
    <property type="entry name" value="Winged helix' DNA-binding domain"/>
    <property type="match status" value="1"/>
</dbReference>
<dbReference type="InterPro" id="IPR036388">
    <property type="entry name" value="WH-like_DNA-bd_sf"/>
</dbReference>
<dbReference type="PANTHER" id="PTHR44846">
    <property type="entry name" value="MANNOSYL-D-GLYCERATE TRANSPORT/METABOLISM SYSTEM REPRESSOR MNGR-RELATED"/>
    <property type="match status" value="1"/>
</dbReference>
<evidence type="ECO:0000256" key="2">
    <source>
        <dbReference type="ARBA" id="ARBA00023125"/>
    </source>
</evidence>
<dbReference type="InterPro" id="IPR011663">
    <property type="entry name" value="UTRA"/>
</dbReference>
<evidence type="ECO:0000313" key="5">
    <source>
        <dbReference type="EMBL" id="NEG69773.1"/>
    </source>
</evidence>
<organism evidence="5 6">
    <name type="scientific">Bifidobacterium choloepi</name>
    <dbReference type="NCBI Taxonomy" id="2614131"/>
    <lineage>
        <taxon>Bacteria</taxon>
        <taxon>Bacillati</taxon>
        <taxon>Actinomycetota</taxon>
        <taxon>Actinomycetes</taxon>
        <taxon>Bifidobacteriales</taxon>
        <taxon>Bifidobacteriaceae</taxon>
        <taxon>Bifidobacterium</taxon>
    </lineage>
</organism>
<dbReference type="EMBL" id="VYSG01000001">
    <property type="protein sequence ID" value="NEG69773.1"/>
    <property type="molecule type" value="Genomic_DNA"/>
</dbReference>
<dbReference type="GO" id="GO:0003677">
    <property type="term" value="F:DNA binding"/>
    <property type="evidence" value="ECO:0007669"/>
    <property type="project" value="UniProtKB-KW"/>
</dbReference>
<dbReference type="SUPFAM" id="SSF64288">
    <property type="entry name" value="Chorismate lyase-like"/>
    <property type="match status" value="1"/>
</dbReference>
<dbReference type="Pfam" id="PF00392">
    <property type="entry name" value="GntR"/>
    <property type="match status" value="1"/>
</dbReference>
<feature type="domain" description="HTH gntR-type" evidence="4">
    <location>
        <begin position="4"/>
        <end position="72"/>
    </location>
</feature>
<dbReference type="InterPro" id="IPR028978">
    <property type="entry name" value="Chorismate_lyase_/UTRA_dom_sf"/>
</dbReference>
<keyword evidence="2" id="KW-0238">DNA-binding</keyword>
<dbReference type="PANTHER" id="PTHR44846:SF1">
    <property type="entry name" value="MANNOSYL-D-GLYCERATE TRANSPORT_METABOLISM SYSTEM REPRESSOR MNGR-RELATED"/>
    <property type="match status" value="1"/>
</dbReference>
<dbReference type="PROSITE" id="PS50949">
    <property type="entry name" value="HTH_GNTR"/>
    <property type="match status" value="1"/>
</dbReference>
<dbReference type="InterPro" id="IPR050679">
    <property type="entry name" value="Bact_HTH_transcr_reg"/>
</dbReference>
<dbReference type="InterPro" id="IPR036390">
    <property type="entry name" value="WH_DNA-bd_sf"/>
</dbReference>
<protein>
    <submittedName>
        <fullName evidence="5">GntR family transcriptional regulator</fullName>
    </submittedName>
</protein>
<accession>A0A6I5NHI4</accession>
<proteinExistence type="predicted"/>
<reference evidence="5 6" key="1">
    <citation type="submission" date="2019-09" db="EMBL/GenBank/DDBJ databases">
        <title>Phylogenetic characterization of a novel taxon of the genus Bifidobacterium: Bifidobacterium choloepi sp. nov.</title>
        <authorList>
            <person name="Modesto M."/>
            <person name="Satti M."/>
        </authorList>
    </citation>
    <scope>NUCLEOTIDE SEQUENCE [LARGE SCALE GENOMIC DNA]</scope>
    <source>
        <strain evidence="5 6">BRDM6</strain>
    </source>
</reference>
<dbReference type="SMART" id="SM00866">
    <property type="entry name" value="UTRA"/>
    <property type="match status" value="1"/>
</dbReference>
<gene>
    <name evidence="5" type="ORF">F6S87_03965</name>
</gene>
<dbReference type="PRINTS" id="PR00035">
    <property type="entry name" value="HTHGNTR"/>
</dbReference>
<dbReference type="InterPro" id="IPR000524">
    <property type="entry name" value="Tscrpt_reg_HTH_GntR"/>
</dbReference>
<dbReference type="SMART" id="SM00345">
    <property type="entry name" value="HTH_GNTR"/>
    <property type="match status" value="1"/>
</dbReference>
<keyword evidence="1" id="KW-0805">Transcription regulation</keyword>
<dbReference type="Gene3D" id="3.40.1410.10">
    <property type="entry name" value="Chorismate lyase-like"/>
    <property type="match status" value="1"/>
</dbReference>
<evidence type="ECO:0000259" key="4">
    <source>
        <dbReference type="PROSITE" id="PS50949"/>
    </source>
</evidence>
<sequence>MGAYTYTEQVAEDLKRQITNGELRPGQKMQSESRLAEAYHVSRNTVRRALDQLRQANLIDKRNGSGSYVTFEGAAMGDAASWTDATVRSGTPTTTELISLELVNRPAMLDGKSDEAEFYRICRRRKLQDHPVSLETSFLPATTALREIISAHGGLIDGSIYHTVSAAGMAPLSGHLDVSAKAIGDDAAKLDASPADVFLFSRRFNYRLHGVLVEYVESFLDPRHFSIHVTINGGQS</sequence>
<keyword evidence="6" id="KW-1185">Reference proteome</keyword>
<evidence type="ECO:0000256" key="3">
    <source>
        <dbReference type="ARBA" id="ARBA00023163"/>
    </source>
</evidence>
<comment type="caution">
    <text evidence="5">The sequence shown here is derived from an EMBL/GenBank/DDBJ whole genome shotgun (WGS) entry which is preliminary data.</text>
</comment>
<dbReference type="Proteomes" id="UP000469292">
    <property type="component" value="Unassembled WGS sequence"/>
</dbReference>
<dbReference type="RefSeq" id="WP_163227303.1">
    <property type="nucleotide sequence ID" value="NZ_VYSG01000001.1"/>
</dbReference>
<dbReference type="AlphaFoldDB" id="A0A6I5NHI4"/>